<proteinExistence type="predicted"/>
<dbReference type="Proteomes" id="UP000195781">
    <property type="component" value="Unassembled WGS sequence"/>
</dbReference>
<gene>
    <name evidence="1" type="ORF">B5G02_06660</name>
</gene>
<dbReference type="RefSeq" id="WP_094335665.1">
    <property type="nucleotide sequence ID" value="NZ_NFIE01000013.1"/>
</dbReference>
<name>A0A1Y3XSH4_9ACTN</name>
<keyword evidence="2" id="KW-1185">Reference proteome</keyword>
<comment type="caution">
    <text evidence="1">The sequence shown here is derived from an EMBL/GenBank/DDBJ whole genome shotgun (WGS) entry which is preliminary data.</text>
</comment>
<dbReference type="EMBL" id="NFIE01000013">
    <property type="protein sequence ID" value="OUN88455.1"/>
    <property type="molecule type" value="Genomic_DNA"/>
</dbReference>
<dbReference type="AlphaFoldDB" id="A0A1Y3XSH4"/>
<reference evidence="2" key="1">
    <citation type="submission" date="2017-04" db="EMBL/GenBank/DDBJ databases">
        <title>Function of individual gut microbiota members based on whole genome sequencing of pure cultures obtained from chicken caecum.</title>
        <authorList>
            <person name="Medvecky M."/>
            <person name="Cejkova D."/>
            <person name="Polansky O."/>
            <person name="Karasova D."/>
            <person name="Kubasova T."/>
            <person name="Cizek A."/>
            <person name="Rychlik I."/>
        </authorList>
    </citation>
    <scope>NUCLEOTIDE SEQUENCE [LARGE SCALE GENOMIC DNA]</scope>
    <source>
        <strain evidence="2">An5</strain>
    </source>
</reference>
<accession>A0A1Y3XSH4</accession>
<sequence>MEDLSGLLKKAADDYAAALGELDYRVQEKAFSKGSFFSEARVDGCNQYKTVRDALIDAGTVLLDDEEQGIALAMLKGGAGGMAPVLLLAKVEGNEVSLGAYSKEGLIRQHAAKKAVESLKKNLQGTMS</sequence>
<organism evidence="1 2">
    <name type="scientific">[Collinsella] massiliensis</name>
    <dbReference type="NCBI Taxonomy" id="1232426"/>
    <lineage>
        <taxon>Bacteria</taxon>
        <taxon>Bacillati</taxon>
        <taxon>Actinomycetota</taxon>
        <taxon>Coriobacteriia</taxon>
        <taxon>Coriobacteriales</taxon>
        <taxon>Coriobacteriaceae</taxon>
        <taxon>Enorma</taxon>
    </lineage>
</organism>
<protein>
    <submittedName>
        <fullName evidence="1">Uncharacterized protein</fullName>
    </submittedName>
</protein>
<evidence type="ECO:0000313" key="2">
    <source>
        <dbReference type="Proteomes" id="UP000195781"/>
    </source>
</evidence>
<evidence type="ECO:0000313" key="1">
    <source>
        <dbReference type="EMBL" id="OUN88455.1"/>
    </source>
</evidence>
<dbReference type="OrthoDB" id="2057493at2"/>